<gene>
    <name evidence="1" type="ORF">DERYTH_LOCUS14005</name>
</gene>
<protein>
    <submittedName>
        <fullName evidence="1">25993_t:CDS:1</fullName>
    </submittedName>
</protein>
<keyword evidence="2" id="KW-1185">Reference proteome</keyword>
<dbReference type="Pfam" id="PF14022">
    <property type="entry name" value="DUF4238"/>
    <property type="match status" value="1"/>
</dbReference>
<sequence length="279" mass="33020">MTQCMWKKKLAILEDNASKLIRYIIETSQIKSQIVLLRKYLFDLRKFLFIMDYRKPHRRNQFADKYFDIETWSMIESFMQKHNLQNPQEVWLQNVREIIDSPHEDFKDNTRIFSVDKTDYGLRMIGWFVAIWQAGDNDEFIMTNNSFGIFEALVLCDCGFKKEIGFDALDKIFGSKHRTLFQNVPHPPPITEYADLKDGKVNLNNNDKFTITFIKVNSAAVHLVNSIVLNESKPYLQVSFLSLSYLYKTIVKYNKNVKEIDKFKPKDFSNMKKTLFMRS</sequence>
<evidence type="ECO:0000313" key="1">
    <source>
        <dbReference type="EMBL" id="CAG8716924.1"/>
    </source>
</evidence>
<organism evidence="1 2">
    <name type="scientific">Dentiscutata erythropus</name>
    <dbReference type="NCBI Taxonomy" id="1348616"/>
    <lineage>
        <taxon>Eukaryota</taxon>
        <taxon>Fungi</taxon>
        <taxon>Fungi incertae sedis</taxon>
        <taxon>Mucoromycota</taxon>
        <taxon>Glomeromycotina</taxon>
        <taxon>Glomeromycetes</taxon>
        <taxon>Diversisporales</taxon>
        <taxon>Gigasporaceae</taxon>
        <taxon>Dentiscutata</taxon>
    </lineage>
</organism>
<reference evidence="1" key="1">
    <citation type="submission" date="2021-06" db="EMBL/GenBank/DDBJ databases">
        <authorList>
            <person name="Kallberg Y."/>
            <person name="Tangrot J."/>
            <person name="Rosling A."/>
        </authorList>
    </citation>
    <scope>NUCLEOTIDE SEQUENCE</scope>
    <source>
        <strain evidence="1">MA453B</strain>
    </source>
</reference>
<dbReference type="Proteomes" id="UP000789405">
    <property type="component" value="Unassembled WGS sequence"/>
</dbReference>
<dbReference type="OrthoDB" id="5340163at2759"/>
<dbReference type="InterPro" id="IPR025332">
    <property type="entry name" value="DUF4238"/>
</dbReference>
<dbReference type="EMBL" id="CAJVPY010010240">
    <property type="protein sequence ID" value="CAG8716924.1"/>
    <property type="molecule type" value="Genomic_DNA"/>
</dbReference>
<accession>A0A9N9NAE0</accession>
<evidence type="ECO:0000313" key="2">
    <source>
        <dbReference type="Proteomes" id="UP000789405"/>
    </source>
</evidence>
<proteinExistence type="predicted"/>
<name>A0A9N9NAE0_9GLOM</name>
<dbReference type="AlphaFoldDB" id="A0A9N9NAE0"/>
<comment type="caution">
    <text evidence="1">The sequence shown here is derived from an EMBL/GenBank/DDBJ whole genome shotgun (WGS) entry which is preliminary data.</text>
</comment>